<reference evidence="1 2" key="1">
    <citation type="submission" date="2021-03" db="EMBL/GenBank/DDBJ databases">
        <title>Sequencing the genomes of 1000 actinobacteria strains.</title>
        <authorList>
            <person name="Klenk H.-P."/>
        </authorList>
    </citation>
    <scope>NUCLEOTIDE SEQUENCE [LARGE SCALE GENOMIC DNA]</scope>
    <source>
        <strain evidence="1 2">DSM 16005</strain>
    </source>
</reference>
<dbReference type="Pfam" id="PF21804">
    <property type="entry name" value="Transposase_29"/>
    <property type="match status" value="1"/>
</dbReference>
<evidence type="ECO:0000313" key="1">
    <source>
        <dbReference type="EMBL" id="MBP2412006.1"/>
    </source>
</evidence>
<keyword evidence="2" id="KW-1185">Reference proteome</keyword>
<evidence type="ECO:0000313" key="2">
    <source>
        <dbReference type="Proteomes" id="UP000711614"/>
    </source>
</evidence>
<name>A0ABS4YTA4_9MICC</name>
<protein>
    <submittedName>
        <fullName evidence="1">Uncharacterized protein</fullName>
    </submittedName>
</protein>
<organism evidence="1 2">
    <name type="scientific">Arthrobacter stackebrandtii</name>
    <dbReference type="NCBI Taxonomy" id="272161"/>
    <lineage>
        <taxon>Bacteria</taxon>
        <taxon>Bacillati</taxon>
        <taxon>Actinomycetota</taxon>
        <taxon>Actinomycetes</taxon>
        <taxon>Micrococcales</taxon>
        <taxon>Micrococcaceae</taxon>
        <taxon>Arthrobacter</taxon>
    </lineage>
</organism>
<sequence>MFSPAARVRHAGLFLAFPALETTGLISCAREVYGSLPNGFYGLETILIDSVLRALAGEARAEGATRFNPEELGRVLGLDRAPEVKTIRRRISQLAETGKAGELIAALAKHHLAGTGSGGEDLSAILYVDGHVRAYQGTKKIGKLYSTRLKFPVPATEETWVTDAHGSPVFVVMAAPGASLAAELRDLLPELRTAVGDDRRVLVGFDRGGWSPALFKHMDSAGFDVLTWRKGTTKDIEEKLFAQVSYTDEHGEEKTWSVADTLVDLPLNTTKKTGEVFSIRQISRIVGTTGGGTRQIHILTTDRTMSAGEVVYRMGNRWRQENQFRYARMHFALDSHDSYTSTDDNEDRLVPEPAKARAYQKVVAARNAHAEAAAIADINLMALKTPAEGSKELTVTVTNDMHNQAMAPLWEAENALIAAEKVHQGIPAKLRLGDLNPGQQVLDTETKLIHTGIRMAAYNTAMTIAREIRTNTGYKRANQEAHALMRQMFNQTGDIDTAEPGHLTITLDPLPTKAKTAAAAELCDHLTNTKTRYPGTNLILKYAIKNKA</sequence>
<dbReference type="Proteomes" id="UP000711614">
    <property type="component" value="Unassembled WGS sequence"/>
</dbReference>
<proteinExistence type="predicted"/>
<gene>
    <name evidence="1" type="ORF">JOF48_000805</name>
</gene>
<dbReference type="InterPro" id="IPR049343">
    <property type="entry name" value="Transposase_29"/>
</dbReference>
<comment type="caution">
    <text evidence="1">The sequence shown here is derived from an EMBL/GenBank/DDBJ whole genome shotgun (WGS) entry which is preliminary data.</text>
</comment>
<dbReference type="EMBL" id="JAGIOI010000001">
    <property type="protein sequence ID" value="MBP2412006.1"/>
    <property type="molecule type" value="Genomic_DNA"/>
</dbReference>
<accession>A0ABS4YTA4</accession>